<feature type="signal peptide" evidence="2">
    <location>
        <begin position="1"/>
        <end position="22"/>
    </location>
</feature>
<organism evidence="3 4">
    <name type="scientific">Solimonas fluminis</name>
    <dbReference type="NCBI Taxonomy" id="2086571"/>
    <lineage>
        <taxon>Bacteria</taxon>
        <taxon>Pseudomonadati</taxon>
        <taxon>Pseudomonadota</taxon>
        <taxon>Gammaproteobacteria</taxon>
        <taxon>Nevskiales</taxon>
        <taxon>Nevskiaceae</taxon>
        <taxon>Solimonas</taxon>
    </lineage>
</organism>
<feature type="chain" id="PRO_5015735338" evidence="2">
    <location>
        <begin position="23"/>
        <end position="450"/>
    </location>
</feature>
<name>A0A2S5TD99_9GAMM</name>
<dbReference type="CDD" id="cd16329">
    <property type="entry name" value="LolA_like"/>
    <property type="match status" value="1"/>
</dbReference>
<gene>
    <name evidence="3" type="ORF">C3942_16180</name>
</gene>
<evidence type="ECO:0000256" key="2">
    <source>
        <dbReference type="SAM" id="SignalP"/>
    </source>
</evidence>
<dbReference type="Pfam" id="PF07044">
    <property type="entry name" value="DUF1329"/>
    <property type="match status" value="1"/>
</dbReference>
<evidence type="ECO:0000256" key="1">
    <source>
        <dbReference type="SAM" id="MobiDB-lite"/>
    </source>
</evidence>
<protein>
    <submittedName>
        <fullName evidence="3">DUF1329 domain-containing protein</fullName>
    </submittedName>
</protein>
<proteinExistence type="predicted"/>
<reference evidence="3 4" key="1">
    <citation type="submission" date="2018-02" db="EMBL/GenBank/DDBJ databases">
        <title>Genome sequencing of Solimonas sp. HR-BB.</title>
        <authorList>
            <person name="Lee Y."/>
            <person name="Jeon C.O."/>
        </authorList>
    </citation>
    <scope>NUCLEOTIDE SEQUENCE [LARGE SCALE GENOMIC DNA]</scope>
    <source>
        <strain evidence="3 4">HR-BB</strain>
    </source>
</reference>
<sequence>MKKTLASLLGVAALCLTAQAGAKVPAAEAAKLGAELTPVGAEKAGNADKTIPEWTPRPRTGALKGEWPNDPDVDAQKPLFTITKANMAQYSAKLTEGHKKLLSSYDSYKLNVYPSVRKIDWPKEIQDATKANATTCELVNTEILNNCKLGFPFPIPKSGAEPIWNHKLKWRGESVTRYNNQMIVQPNGQFQLTKIVEDVTFGYASLKNPTELKPGQGEFLKYLSKTVAPPRLAGTFILVHEKMGTGAEGRAAWLYSPGLKRIRRAPTVCCDNPYEGTDGHQFYDQVDMFNGALERYNWKLVGKKEMYIPYNSNKIAGKGTKYKDLAKPKHLNQDLPRYELHRVWVVEADIKPGTSHTFKKRRFYVDEDGWTIAAVDDYDNRDQLYQFQEGHIINASNLLAATTVPEVIYHFTSGRYFITAAWNEDKPIDATASFNADYFSAASVQKMTTK</sequence>
<keyword evidence="2" id="KW-0732">Signal</keyword>
<dbReference type="EMBL" id="PSNW01000009">
    <property type="protein sequence ID" value="PPE72955.1"/>
    <property type="molecule type" value="Genomic_DNA"/>
</dbReference>
<evidence type="ECO:0000313" key="4">
    <source>
        <dbReference type="Proteomes" id="UP000238220"/>
    </source>
</evidence>
<dbReference type="RefSeq" id="WP_104231399.1">
    <property type="nucleotide sequence ID" value="NZ_PSNW01000009.1"/>
</dbReference>
<feature type="region of interest" description="Disordered" evidence="1">
    <location>
        <begin position="43"/>
        <end position="63"/>
    </location>
</feature>
<keyword evidence="4" id="KW-1185">Reference proteome</keyword>
<dbReference type="Proteomes" id="UP000238220">
    <property type="component" value="Unassembled WGS sequence"/>
</dbReference>
<accession>A0A2S5TD99</accession>
<dbReference type="InterPro" id="IPR010752">
    <property type="entry name" value="DUF1329"/>
</dbReference>
<comment type="caution">
    <text evidence="3">The sequence shown here is derived from an EMBL/GenBank/DDBJ whole genome shotgun (WGS) entry which is preliminary data.</text>
</comment>
<evidence type="ECO:0000313" key="3">
    <source>
        <dbReference type="EMBL" id="PPE72955.1"/>
    </source>
</evidence>
<dbReference type="OrthoDB" id="6751304at2"/>
<dbReference type="AlphaFoldDB" id="A0A2S5TD99"/>
<dbReference type="Gene3D" id="2.50.20.10">
    <property type="entry name" value="Lipoprotein localisation LolA/LolB/LppX"/>
    <property type="match status" value="1"/>
</dbReference>